<accession>A0A9Y2KYZ3</accession>
<dbReference type="EMBL" id="CP127247">
    <property type="protein sequence ID" value="WIY24337.1"/>
    <property type="molecule type" value="Genomic_DNA"/>
</dbReference>
<reference evidence="1 2" key="1">
    <citation type="submission" date="2023-06" db="EMBL/GenBank/DDBJ databases">
        <title>Parasedimentitalea psychrophila sp. nov., a psychrophilic bacterium isolated from deep-sea sediment.</title>
        <authorList>
            <person name="Li A."/>
        </authorList>
    </citation>
    <scope>NUCLEOTIDE SEQUENCE [LARGE SCALE GENOMIC DNA]</scope>
    <source>
        <strain evidence="1 2">QS115</strain>
    </source>
</reference>
<proteinExistence type="predicted"/>
<sequence>MSNLPAHKIKLGLTTATIWKNEGSYSVDITRSYKTGDGDWKNSSGFFHSDLLNIAKCAERAEIWISRQLSTQQ</sequence>
<protein>
    <submittedName>
        <fullName evidence="1">Uncharacterized protein</fullName>
    </submittedName>
</protein>
<gene>
    <name evidence="1" type="ORF">QPJ95_17305</name>
</gene>
<dbReference type="KEGG" id="ppso:QPJ95_17305"/>
<dbReference type="RefSeq" id="WP_270921302.1">
    <property type="nucleotide sequence ID" value="NZ_CP127247.1"/>
</dbReference>
<dbReference type="Proteomes" id="UP001238334">
    <property type="component" value="Chromosome"/>
</dbReference>
<keyword evidence="2" id="KW-1185">Reference proteome</keyword>
<evidence type="ECO:0000313" key="1">
    <source>
        <dbReference type="EMBL" id="WIY24337.1"/>
    </source>
</evidence>
<evidence type="ECO:0000313" key="2">
    <source>
        <dbReference type="Proteomes" id="UP001238334"/>
    </source>
</evidence>
<name>A0A9Y2KYZ3_9RHOB</name>
<organism evidence="1 2">
    <name type="scientific">Parasedimentitalea psychrophila</name>
    <dbReference type="NCBI Taxonomy" id="2997337"/>
    <lineage>
        <taxon>Bacteria</taxon>
        <taxon>Pseudomonadati</taxon>
        <taxon>Pseudomonadota</taxon>
        <taxon>Alphaproteobacteria</taxon>
        <taxon>Rhodobacterales</taxon>
        <taxon>Paracoccaceae</taxon>
        <taxon>Parasedimentitalea</taxon>
    </lineage>
</organism>
<dbReference type="AlphaFoldDB" id="A0A9Y2KYZ3"/>